<evidence type="ECO:0000313" key="1">
    <source>
        <dbReference type="EMBL" id="CAF4471619.1"/>
    </source>
</evidence>
<evidence type="ECO:0000313" key="2">
    <source>
        <dbReference type="EMBL" id="CAF5148071.1"/>
    </source>
</evidence>
<reference evidence="2" key="1">
    <citation type="submission" date="2021-02" db="EMBL/GenBank/DDBJ databases">
        <authorList>
            <person name="Nowell W R."/>
        </authorList>
    </citation>
    <scope>NUCLEOTIDE SEQUENCE</scope>
</reference>
<dbReference type="Proteomes" id="UP000681967">
    <property type="component" value="Unassembled WGS sequence"/>
</dbReference>
<comment type="caution">
    <text evidence="2">The sequence shown here is derived from an EMBL/GenBank/DDBJ whole genome shotgun (WGS) entry which is preliminary data.</text>
</comment>
<dbReference type="EMBL" id="CAJOBI010074317">
    <property type="protein sequence ID" value="CAF4471619.1"/>
    <property type="molecule type" value="Genomic_DNA"/>
</dbReference>
<gene>
    <name evidence="2" type="ORF">BYL167_LOCUS71662</name>
    <name evidence="1" type="ORF">SMN809_LOCUS33613</name>
</gene>
<evidence type="ECO:0000313" key="3">
    <source>
        <dbReference type="Proteomes" id="UP000681967"/>
    </source>
</evidence>
<accession>A0A8S3G0M0</accession>
<sequence length="70" mass="7976">MSTRLHRTDLLQAITCTLKAFNFEADSALIERAVVNINDDPNNIQLLTNLKQKLGRLPSRANLNMHEEML</sequence>
<organism evidence="2 3">
    <name type="scientific">Rotaria magnacalcarata</name>
    <dbReference type="NCBI Taxonomy" id="392030"/>
    <lineage>
        <taxon>Eukaryota</taxon>
        <taxon>Metazoa</taxon>
        <taxon>Spiralia</taxon>
        <taxon>Gnathifera</taxon>
        <taxon>Rotifera</taxon>
        <taxon>Eurotatoria</taxon>
        <taxon>Bdelloidea</taxon>
        <taxon>Philodinida</taxon>
        <taxon>Philodinidae</taxon>
        <taxon>Rotaria</taxon>
    </lineage>
</organism>
<proteinExistence type="predicted"/>
<protein>
    <submittedName>
        <fullName evidence="2">Uncharacterized protein</fullName>
    </submittedName>
</protein>
<name>A0A8S3G0M0_9BILA</name>
<dbReference type="EMBL" id="CAJOBH010256024">
    <property type="protein sequence ID" value="CAF5148071.1"/>
    <property type="molecule type" value="Genomic_DNA"/>
</dbReference>
<feature type="non-terminal residue" evidence="2">
    <location>
        <position position="70"/>
    </location>
</feature>
<dbReference type="AlphaFoldDB" id="A0A8S3G0M0"/>
<dbReference type="Proteomes" id="UP000676336">
    <property type="component" value="Unassembled WGS sequence"/>
</dbReference>